<dbReference type="InParanoid" id="D8R192"/>
<evidence type="ECO:0000256" key="1">
    <source>
        <dbReference type="PROSITE-ProRule" id="PRU00152"/>
    </source>
</evidence>
<proteinExistence type="predicted"/>
<organism evidence="5">
    <name type="scientific">Selaginella moellendorffii</name>
    <name type="common">Spikemoss</name>
    <dbReference type="NCBI Taxonomy" id="88036"/>
    <lineage>
        <taxon>Eukaryota</taxon>
        <taxon>Viridiplantae</taxon>
        <taxon>Streptophyta</taxon>
        <taxon>Embryophyta</taxon>
        <taxon>Tracheophyta</taxon>
        <taxon>Lycopodiopsida</taxon>
        <taxon>Selaginellales</taxon>
        <taxon>Selaginellaceae</taxon>
        <taxon>Selaginella</taxon>
    </lineage>
</organism>
<dbReference type="InterPro" id="IPR036392">
    <property type="entry name" value="PLAT/LH2_dom_sf"/>
</dbReference>
<feature type="chain" id="PRO_5003121414" description="PLAT domain-containing protein" evidence="2">
    <location>
        <begin position="20"/>
        <end position="153"/>
    </location>
</feature>
<name>D8R192_SELML</name>
<dbReference type="HOGENOM" id="CLU_1830367_0_0_1"/>
<dbReference type="Proteomes" id="UP000001514">
    <property type="component" value="Unassembled WGS sequence"/>
</dbReference>
<dbReference type="Gene3D" id="2.60.60.20">
    <property type="entry name" value="PLAT/LH2 domain"/>
    <property type="match status" value="1"/>
</dbReference>
<dbReference type="AlphaFoldDB" id="D8R192"/>
<dbReference type="InterPro" id="IPR001024">
    <property type="entry name" value="PLAT/LH2_dom"/>
</dbReference>
<dbReference type="PANTHER" id="PTHR31718">
    <property type="entry name" value="PLAT DOMAIN-CONTAINING PROTEIN"/>
    <property type="match status" value="1"/>
</dbReference>
<dbReference type="Pfam" id="PF01477">
    <property type="entry name" value="PLAT"/>
    <property type="match status" value="1"/>
</dbReference>
<gene>
    <name evidence="4" type="ORF">SELMODRAFT_406725</name>
</gene>
<comment type="caution">
    <text evidence="1">Lacks conserved residue(s) required for the propagation of feature annotation.</text>
</comment>
<dbReference type="Gramene" id="EFJ34227">
    <property type="protein sequence ID" value="EFJ34227"/>
    <property type="gene ID" value="SELMODRAFT_406725"/>
</dbReference>
<protein>
    <recommendedName>
        <fullName evidence="3">PLAT domain-containing protein</fullName>
    </recommendedName>
</protein>
<evidence type="ECO:0000259" key="3">
    <source>
        <dbReference type="PROSITE" id="PS50095"/>
    </source>
</evidence>
<sequence>MRLVLFLIAITTITQRTNGQCTYMVEVFTGDREGAGTANSADQSLNFQLQRPGNNFERNAVDRFVATNACIGRICKVEVTQNGKYPSSSWYVKGLNVSVRQSGSNKCVSREIFTIDQWVRDPVMERAGNGFKTKYHWMPASNCDHGAPPNPRC</sequence>
<feature type="signal peptide" evidence="2">
    <location>
        <begin position="1"/>
        <end position="19"/>
    </location>
</feature>
<reference evidence="4 5" key="1">
    <citation type="journal article" date="2011" name="Science">
        <title>The Selaginella genome identifies genetic changes associated with the evolution of vascular plants.</title>
        <authorList>
            <person name="Banks J.A."/>
            <person name="Nishiyama T."/>
            <person name="Hasebe M."/>
            <person name="Bowman J.L."/>
            <person name="Gribskov M."/>
            <person name="dePamphilis C."/>
            <person name="Albert V.A."/>
            <person name="Aono N."/>
            <person name="Aoyama T."/>
            <person name="Ambrose B.A."/>
            <person name="Ashton N.W."/>
            <person name="Axtell M.J."/>
            <person name="Barker E."/>
            <person name="Barker M.S."/>
            <person name="Bennetzen J.L."/>
            <person name="Bonawitz N.D."/>
            <person name="Chapple C."/>
            <person name="Cheng C."/>
            <person name="Correa L.G."/>
            <person name="Dacre M."/>
            <person name="DeBarry J."/>
            <person name="Dreyer I."/>
            <person name="Elias M."/>
            <person name="Engstrom E.M."/>
            <person name="Estelle M."/>
            <person name="Feng L."/>
            <person name="Finet C."/>
            <person name="Floyd S.K."/>
            <person name="Frommer W.B."/>
            <person name="Fujita T."/>
            <person name="Gramzow L."/>
            <person name="Gutensohn M."/>
            <person name="Harholt J."/>
            <person name="Hattori M."/>
            <person name="Heyl A."/>
            <person name="Hirai T."/>
            <person name="Hiwatashi Y."/>
            <person name="Ishikawa M."/>
            <person name="Iwata M."/>
            <person name="Karol K.G."/>
            <person name="Koehler B."/>
            <person name="Kolukisaoglu U."/>
            <person name="Kubo M."/>
            <person name="Kurata T."/>
            <person name="Lalonde S."/>
            <person name="Li K."/>
            <person name="Li Y."/>
            <person name="Litt A."/>
            <person name="Lyons E."/>
            <person name="Manning G."/>
            <person name="Maruyama T."/>
            <person name="Michael T.P."/>
            <person name="Mikami K."/>
            <person name="Miyazaki S."/>
            <person name="Morinaga S."/>
            <person name="Murata T."/>
            <person name="Mueller-Roeber B."/>
            <person name="Nelson D.R."/>
            <person name="Obara M."/>
            <person name="Oguri Y."/>
            <person name="Olmstead R.G."/>
            <person name="Onodera N."/>
            <person name="Petersen B.L."/>
            <person name="Pils B."/>
            <person name="Prigge M."/>
            <person name="Rensing S.A."/>
            <person name="Riano-Pachon D.M."/>
            <person name="Roberts A.W."/>
            <person name="Sato Y."/>
            <person name="Scheller H.V."/>
            <person name="Schulz B."/>
            <person name="Schulz C."/>
            <person name="Shakirov E.V."/>
            <person name="Shibagaki N."/>
            <person name="Shinohara N."/>
            <person name="Shippen D.E."/>
            <person name="Soerensen I."/>
            <person name="Sotooka R."/>
            <person name="Sugimoto N."/>
            <person name="Sugita M."/>
            <person name="Sumikawa N."/>
            <person name="Tanurdzic M."/>
            <person name="Theissen G."/>
            <person name="Ulvskov P."/>
            <person name="Wakazuki S."/>
            <person name="Weng J.K."/>
            <person name="Willats W.W."/>
            <person name="Wipf D."/>
            <person name="Wolf P.G."/>
            <person name="Yang L."/>
            <person name="Zimmer A.D."/>
            <person name="Zhu Q."/>
            <person name="Mitros T."/>
            <person name="Hellsten U."/>
            <person name="Loque D."/>
            <person name="Otillar R."/>
            <person name="Salamov A."/>
            <person name="Schmutz J."/>
            <person name="Shapiro H."/>
            <person name="Lindquist E."/>
            <person name="Lucas S."/>
            <person name="Rokhsar D."/>
            <person name="Grigoriev I.V."/>
        </authorList>
    </citation>
    <scope>NUCLEOTIDE SEQUENCE [LARGE SCALE GENOMIC DNA]</scope>
</reference>
<evidence type="ECO:0000313" key="4">
    <source>
        <dbReference type="EMBL" id="EFJ34227.1"/>
    </source>
</evidence>
<accession>D8R192</accession>
<feature type="domain" description="PLAT" evidence="3">
    <location>
        <begin position="21"/>
        <end position="133"/>
    </location>
</feature>
<keyword evidence="2" id="KW-0732">Signal</keyword>
<keyword evidence="5" id="KW-1185">Reference proteome</keyword>
<dbReference type="SUPFAM" id="SSF49723">
    <property type="entry name" value="Lipase/lipooxygenase domain (PLAT/LH2 domain)"/>
    <property type="match status" value="1"/>
</dbReference>
<dbReference type="KEGG" id="smo:SELMODRAFT_406725"/>
<dbReference type="PANTHER" id="PTHR31718:SF60">
    <property type="entry name" value="LIPOXYGENASE HOMOLOGY DOMAIN-CONTAINING PROTEIN 1"/>
    <property type="match status" value="1"/>
</dbReference>
<dbReference type="EMBL" id="GL377570">
    <property type="protein sequence ID" value="EFJ34227.1"/>
    <property type="molecule type" value="Genomic_DNA"/>
</dbReference>
<dbReference type="PROSITE" id="PS50095">
    <property type="entry name" value="PLAT"/>
    <property type="match status" value="1"/>
</dbReference>
<evidence type="ECO:0000256" key="2">
    <source>
        <dbReference type="SAM" id="SignalP"/>
    </source>
</evidence>
<evidence type="ECO:0000313" key="5">
    <source>
        <dbReference type="Proteomes" id="UP000001514"/>
    </source>
</evidence>
<dbReference type="OrthoDB" id="5322100at2759"/>